<evidence type="ECO:0000256" key="1">
    <source>
        <dbReference type="ARBA" id="ARBA00007198"/>
    </source>
</evidence>
<gene>
    <name evidence="8" type="primary">arsC</name>
    <name evidence="8" type="ORF">JSE7799_00636</name>
</gene>
<keyword evidence="9" id="KW-1185">Reference proteome</keyword>
<dbReference type="EC" id="1.20.4.1" evidence="4 7"/>
<evidence type="ECO:0000256" key="3">
    <source>
        <dbReference type="ARBA" id="ARBA00023002"/>
    </source>
</evidence>
<dbReference type="GO" id="GO:0046685">
    <property type="term" value="P:response to arsenic-containing substance"/>
    <property type="evidence" value="ECO:0007669"/>
    <property type="project" value="UniProtKB-KW"/>
</dbReference>
<name>A0A0M7B9D0_9RHOB</name>
<dbReference type="GO" id="GO:0008794">
    <property type="term" value="F:arsenate reductase (glutaredoxin) activity"/>
    <property type="evidence" value="ECO:0007669"/>
    <property type="project" value="UniProtKB-UniRule"/>
</dbReference>
<dbReference type="AlphaFoldDB" id="A0A0M7B9D0"/>
<sequence length="131" mass="14732">MVTIYHNPDCSQSRDALSMIRQTGIEPEVILYLETPPSRPELESLIAAMRIGPRDLLRRKETLYVTLGLDDPDMPDERIIDAMAEHPVLIERPIVATPKGTKLCRPPEEVLTLLDTDVAAFTKESGETVHR</sequence>
<reference evidence="8 9" key="1">
    <citation type="submission" date="2015-09" db="EMBL/GenBank/DDBJ databases">
        <authorList>
            <person name="Jackson K.R."/>
            <person name="Lunt B.L."/>
            <person name="Fisher J.N.B."/>
            <person name="Gardner A.V."/>
            <person name="Bailey M.E."/>
            <person name="Deus L.M."/>
            <person name="Earl A.S."/>
            <person name="Gibby P.D."/>
            <person name="Hartmann K.A."/>
            <person name="Liu J.E."/>
            <person name="Manci A.M."/>
            <person name="Nielsen D.A."/>
            <person name="Solomon M.B."/>
            <person name="Breakwell D.P."/>
            <person name="Burnett S.H."/>
            <person name="Grose J.H."/>
        </authorList>
    </citation>
    <scope>NUCLEOTIDE SEQUENCE [LARGE SCALE GENOMIC DNA]</scope>
    <source>
        <strain evidence="8 9">CECT 7799</strain>
    </source>
</reference>
<dbReference type="Pfam" id="PF03960">
    <property type="entry name" value="ArsC"/>
    <property type="match status" value="1"/>
</dbReference>
<proteinExistence type="inferred from homology"/>
<dbReference type="OrthoDB" id="9790554at2"/>
<accession>A0A0M7B9D0</accession>
<evidence type="ECO:0000256" key="4">
    <source>
        <dbReference type="ARBA" id="ARBA00038969"/>
    </source>
</evidence>
<organism evidence="8 9">
    <name type="scientific">Jannaschia seosinensis</name>
    <dbReference type="NCBI Taxonomy" id="313367"/>
    <lineage>
        <taxon>Bacteria</taxon>
        <taxon>Pseudomonadati</taxon>
        <taxon>Pseudomonadota</taxon>
        <taxon>Alphaproteobacteria</taxon>
        <taxon>Rhodobacterales</taxon>
        <taxon>Roseobacteraceae</taxon>
        <taxon>Jannaschia</taxon>
    </lineage>
</organism>
<evidence type="ECO:0000256" key="5">
    <source>
        <dbReference type="ARBA" id="ARBA00039879"/>
    </source>
</evidence>
<dbReference type="NCBIfam" id="TIGR00014">
    <property type="entry name" value="arsC"/>
    <property type="match status" value="1"/>
</dbReference>
<dbReference type="InterPro" id="IPR006659">
    <property type="entry name" value="Arsenate_reductase"/>
</dbReference>
<dbReference type="STRING" id="313367.JSE7799_00636"/>
<dbReference type="PROSITE" id="PS51353">
    <property type="entry name" value="ARSC"/>
    <property type="match status" value="1"/>
</dbReference>
<dbReference type="Proteomes" id="UP000049455">
    <property type="component" value="Unassembled WGS sequence"/>
</dbReference>
<dbReference type="RefSeq" id="WP_055662306.1">
    <property type="nucleotide sequence ID" value="NZ_CYPR01000039.1"/>
</dbReference>
<evidence type="ECO:0000256" key="2">
    <source>
        <dbReference type="ARBA" id="ARBA00022849"/>
    </source>
</evidence>
<dbReference type="InterPro" id="IPR006660">
    <property type="entry name" value="Arsenate_reductase-like"/>
</dbReference>
<comment type="catalytic activity">
    <reaction evidence="7">
        <text>[glutaredoxin]-dithiol + arsenate + glutathione + H(+) = glutathionyl-S-S-[glutaredoxin] + arsenite + H2O</text>
        <dbReference type="Rhea" id="RHEA:22016"/>
        <dbReference type="Rhea" id="RHEA-COMP:10729"/>
        <dbReference type="Rhea" id="RHEA-COMP:17668"/>
        <dbReference type="ChEBI" id="CHEBI:15377"/>
        <dbReference type="ChEBI" id="CHEBI:15378"/>
        <dbReference type="ChEBI" id="CHEBI:29242"/>
        <dbReference type="ChEBI" id="CHEBI:29950"/>
        <dbReference type="ChEBI" id="CHEBI:48597"/>
        <dbReference type="ChEBI" id="CHEBI:57925"/>
        <dbReference type="ChEBI" id="CHEBI:146199"/>
        <dbReference type="EC" id="1.20.4.1"/>
    </reaction>
</comment>
<dbReference type="PANTHER" id="PTHR30041:SF5">
    <property type="entry name" value="ARSENATE REDUCTASE-RELATED"/>
    <property type="match status" value="1"/>
</dbReference>
<evidence type="ECO:0000256" key="6">
    <source>
        <dbReference type="PROSITE-ProRule" id="PRU01282"/>
    </source>
</evidence>
<dbReference type="PANTHER" id="PTHR30041">
    <property type="entry name" value="ARSENATE REDUCTASE"/>
    <property type="match status" value="1"/>
</dbReference>
<dbReference type="InterPro" id="IPR036249">
    <property type="entry name" value="Thioredoxin-like_sf"/>
</dbReference>
<evidence type="ECO:0000313" key="8">
    <source>
        <dbReference type="EMBL" id="CUH23583.1"/>
    </source>
</evidence>
<protein>
    <recommendedName>
        <fullName evidence="5 7">Arsenate reductase</fullName>
        <ecNumber evidence="4 7">1.20.4.1</ecNumber>
    </recommendedName>
</protein>
<comment type="similarity">
    <text evidence="1 6 7">Belongs to the ArsC family.</text>
</comment>
<evidence type="ECO:0000313" key="9">
    <source>
        <dbReference type="Proteomes" id="UP000049455"/>
    </source>
</evidence>
<keyword evidence="3 7" id="KW-0560">Oxidoreductase</keyword>
<dbReference type="EMBL" id="CYPR01000039">
    <property type="protein sequence ID" value="CUH23583.1"/>
    <property type="molecule type" value="Genomic_DNA"/>
</dbReference>
<keyword evidence="2" id="KW-0059">Arsenical resistance</keyword>
<dbReference type="Gene3D" id="3.40.30.10">
    <property type="entry name" value="Glutaredoxin"/>
    <property type="match status" value="1"/>
</dbReference>
<evidence type="ECO:0000256" key="7">
    <source>
        <dbReference type="RuleBase" id="RU362029"/>
    </source>
</evidence>
<dbReference type="CDD" id="cd03034">
    <property type="entry name" value="ArsC_ArsC"/>
    <property type="match status" value="1"/>
</dbReference>
<dbReference type="SUPFAM" id="SSF52833">
    <property type="entry name" value="Thioredoxin-like"/>
    <property type="match status" value="1"/>
</dbReference>